<gene>
    <name evidence="1" type="ORF">AVEN_204870_1</name>
</gene>
<protein>
    <submittedName>
        <fullName evidence="1">Uncharacterized protein</fullName>
    </submittedName>
</protein>
<comment type="caution">
    <text evidence="1">The sequence shown here is derived from an EMBL/GenBank/DDBJ whole genome shotgun (WGS) entry which is preliminary data.</text>
</comment>
<dbReference type="EMBL" id="BGPR01006476">
    <property type="protein sequence ID" value="GBN19309.1"/>
    <property type="molecule type" value="Genomic_DNA"/>
</dbReference>
<accession>A0A4Y2LXW7</accession>
<evidence type="ECO:0000313" key="2">
    <source>
        <dbReference type="Proteomes" id="UP000499080"/>
    </source>
</evidence>
<organism evidence="1 2">
    <name type="scientific">Araneus ventricosus</name>
    <name type="common">Orbweaver spider</name>
    <name type="synonym">Epeira ventricosa</name>
    <dbReference type="NCBI Taxonomy" id="182803"/>
    <lineage>
        <taxon>Eukaryota</taxon>
        <taxon>Metazoa</taxon>
        <taxon>Ecdysozoa</taxon>
        <taxon>Arthropoda</taxon>
        <taxon>Chelicerata</taxon>
        <taxon>Arachnida</taxon>
        <taxon>Araneae</taxon>
        <taxon>Araneomorphae</taxon>
        <taxon>Entelegynae</taxon>
        <taxon>Araneoidea</taxon>
        <taxon>Araneidae</taxon>
        <taxon>Araneus</taxon>
    </lineage>
</organism>
<evidence type="ECO:0000313" key="1">
    <source>
        <dbReference type="EMBL" id="GBN19309.1"/>
    </source>
</evidence>
<keyword evidence="2" id="KW-1185">Reference proteome</keyword>
<dbReference type="Proteomes" id="UP000499080">
    <property type="component" value="Unassembled WGS sequence"/>
</dbReference>
<name>A0A4Y2LXW7_ARAVE</name>
<proteinExistence type="predicted"/>
<sequence>MDFRHPSPELLSIQRIRTFKRHRQPMTEAVLMAVSFTEFDHKLPVPIGIPLGNRHEPVAAAEAFCWKYGHGRLKGILMCFKVSFKSRAIV</sequence>
<dbReference type="AlphaFoldDB" id="A0A4Y2LXW7"/>
<reference evidence="1 2" key="1">
    <citation type="journal article" date="2019" name="Sci. Rep.">
        <title>Orb-weaving spider Araneus ventricosus genome elucidates the spidroin gene catalogue.</title>
        <authorList>
            <person name="Kono N."/>
            <person name="Nakamura H."/>
            <person name="Ohtoshi R."/>
            <person name="Moran D.A.P."/>
            <person name="Shinohara A."/>
            <person name="Yoshida Y."/>
            <person name="Fujiwara M."/>
            <person name="Mori M."/>
            <person name="Tomita M."/>
            <person name="Arakawa K."/>
        </authorList>
    </citation>
    <scope>NUCLEOTIDE SEQUENCE [LARGE SCALE GENOMIC DNA]</scope>
</reference>